<comment type="subcellular location">
    <subcellularLocation>
        <location evidence="1">Cell membrane</location>
        <topology evidence="1">Peripheral membrane protein</topology>
    </subcellularLocation>
</comment>
<protein>
    <submittedName>
        <fullName evidence="7">ATP-binding cassette domain-containing protein</fullName>
    </submittedName>
</protein>
<keyword evidence="2" id="KW-0813">Transport</keyword>
<gene>
    <name evidence="7" type="ORF">ACFQ07_08695</name>
</gene>
<dbReference type="Gene3D" id="3.40.50.300">
    <property type="entry name" value="P-loop containing nucleotide triphosphate hydrolases"/>
    <property type="match status" value="1"/>
</dbReference>
<comment type="caution">
    <text evidence="7">The sequence shown here is derived from an EMBL/GenBank/DDBJ whole genome shotgun (WGS) entry which is preliminary data.</text>
</comment>
<feature type="domain" description="ABC transporter" evidence="6">
    <location>
        <begin position="21"/>
        <end position="63"/>
    </location>
</feature>
<dbReference type="Proteomes" id="UP001597083">
    <property type="component" value="Unassembled WGS sequence"/>
</dbReference>
<keyword evidence="3" id="KW-0547">Nucleotide-binding</keyword>
<keyword evidence="4 7" id="KW-0067">ATP-binding</keyword>
<sequence>MAVVEIEGLRKRYGDTVAVGDVSFTVEQGEIFGILGRNGAGKTTIVECVEGLRRPDAGRIRVLGL</sequence>
<dbReference type="PANTHER" id="PTHR42711:SF16">
    <property type="entry name" value="ABC TRANSPORTER ATP-BINDING PROTEIN"/>
    <property type="match status" value="1"/>
</dbReference>
<evidence type="ECO:0000256" key="4">
    <source>
        <dbReference type="ARBA" id="ARBA00022840"/>
    </source>
</evidence>
<dbReference type="GO" id="GO:0005524">
    <property type="term" value="F:ATP binding"/>
    <property type="evidence" value="ECO:0007669"/>
    <property type="project" value="UniProtKB-KW"/>
</dbReference>
<reference evidence="8" key="1">
    <citation type="journal article" date="2019" name="Int. J. Syst. Evol. Microbiol.">
        <title>The Global Catalogue of Microorganisms (GCM) 10K type strain sequencing project: providing services to taxonomists for standard genome sequencing and annotation.</title>
        <authorList>
            <consortium name="The Broad Institute Genomics Platform"/>
            <consortium name="The Broad Institute Genome Sequencing Center for Infectious Disease"/>
            <person name="Wu L."/>
            <person name="Ma J."/>
        </authorList>
    </citation>
    <scope>NUCLEOTIDE SEQUENCE [LARGE SCALE GENOMIC DNA]</scope>
    <source>
        <strain evidence="8">JCM 31696</strain>
    </source>
</reference>
<dbReference type="InterPro" id="IPR003439">
    <property type="entry name" value="ABC_transporter-like_ATP-bd"/>
</dbReference>
<proteinExistence type="predicted"/>
<dbReference type="Pfam" id="PF00005">
    <property type="entry name" value="ABC_tran"/>
    <property type="match status" value="1"/>
</dbReference>
<evidence type="ECO:0000313" key="8">
    <source>
        <dbReference type="Proteomes" id="UP001597083"/>
    </source>
</evidence>
<evidence type="ECO:0000256" key="2">
    <source>
        <dbReference type="ARBA" id="ARBA00022448"/>
    </source>
</evidence>
<evidence type="ECO:0000313" key="7">
    <source>
        <dbReference type="EMBL" id="MFD0852298.1"/>
    </source>
</evidence>
<evidence type="ECO:0000256" key="5">
    <source>
        <dbReference type="ARBA" id="ARBA00023251"/>
    </source>
</evidence>
<dbReference type="PANTHER" id="PTHR42711">
    <property type="entry name" value="ABC TRANSPORTER ATP-BINDING PROTEIN"/>
    <property type="match status" value="1"/>
</dbReference>
<organism evidence="7 8">
    <name type="scientific">Actinomadura adrarensis</name>
    <dbReference type="NCBI Taxonomy" id="1819600"/>
    <lineage>
        <taxon>Bacteria</taxon>
        <taxon>Bacillati</taxon>
        <taxon>Actinomycetota</taxon>
        <taxon>Actinomycetes</taxon>
        <taxon>Streptosporangiales</taxon>
        <taxon>Thermomonosporaceae</taxon>
        <taxon>Actinomadura</taxon>
    </lineage>
</organism>
<keyword evidence="8" id="KW-1185">Reference proteome</keyword>
<evidence type="ECO:0000259" key="6">
    <source>
        <dbReference type="Pfam" id="PF00005"/>
    </source>
</evidence>
<accession>A0ABW3CCW0</accession>
<keyword evidence="5" id="KW-0046">Antibiotic resistance</keyword>
<dbReference type="InterPro" id="IPR027417">
    <property type="entry name" value="P-loop_NTPase"/>
</dbReference>
<dbReference type="EMBL" id="JBHTIR010001229">
    <property type="protein sequence ID" value="MFD0852298.1"/>
    <property type="molecule type" value="Genomic_DNA"/>
</dbReference>
<evidence type="ECO:0000256" key="3">
    <source>
        <dbReference type="ARBA" id="ARBA00022741"/>
    </source>
</evidence>
<dbReference type="SUPFAM" id="SSF52540">
    <property type="entry name" value="P-loop containing nucleoside triphosphate hydrolases"/>
    <property type="match status" value="1"/>
</dbReference>
<dbReference type="InterPro" id="IPR050763">
    <property type="entry name" value="ABC_transporter_ATP-binding"/>
</dbReference>
<name>A0ABW3CCW0_9ACTN</name>
<feature type="non-terminal residue" evidence="7">
    <location>
        <position position="65"/>
    </location>
</feature>
<evidence type="ECO:0000256" key="1">
    <source>
        <dbReference type="ARBA" id="ARBA00004202"/>
    </source>
</evidence>